<feature type="transmembrane region" description="Helical" evidence="8">
    <location>
        <begin position="21"/>
        <end position="45"/>
    </location>
</feature>
<dbReference type="PANTHER" id="PTHR39425">
    <property type="entry name" value="LIPOPROTEIN CYTOCHROME C"/>
    <property type="match status" value="1"/>
</dbReference>
<evidence type="ECO:0000256" key="3">
    <source>
        <dbReference type="ARBA" id="ARBA00022448"/>
    </source>
</evidence>
<dbReference type="STRING" id="460265.Mnod_6894"/>
<dbReference type="EMBL" id="CP001349">
    <property type="protein sequence ID" value="ACL61639.1"/>
    <property type="molecule type" value="Genomic_DNA"/>
</dbReference>
<evidence type="ECO:0000256" key="6">
    <source>
        <dbReference type="ARBA" id="ARBA00022982"/>
    </source>
</evidence>
<evidence type="ECO:0000256" key="7">
    <source>
        <dbReference type="ARBA" id="ARBA00023004"/>
    </source>
</evidence>
<evidence type="ECO:0000256" key="4">
    <source>
        <dbReference type="ARBA" id="ARBA00022617"/>
    </source>
</evidence>
<dbReference type="InterPro" id="IPR012286">
    <property type="entry name" value="Tetrahaem_cytochrome"/>
</dbReference>
<sequence length="229" mass="25718">MGPLPQTVRLIVQIFRPGADTIARLLMVSVAAFPVLAVGLTYRLWASPYATQQNVVREQPVPFSHQHHVGGLGIACRYCHTSVETARFAGLPPTHTCMSCHSQIWTNAEMLAPVRGSLATNTPIHWRRVHTLPDYVYFDHSVHIAKGVGCSTCHGAVQSMPLMRQAAPLTMSWCLDCHRNPERNLRSREEVYDMTWTPPPDQETRGKVLKAQYHIQSADRLSECSICHR</sequence>
<evidence type="ECO:0000256" key="2">
    <source>
        <dbReference type="ARBA" id="ARBA00004196"/>
    </source>
</evidence>
<keyword evidence="6" id="KW-0249">Electron transport</keyword>
<feature type="domain" description="Tetrahaem cytochrome" evidence="9">
    <location>
        <begin position="142"/>
        <end position="228"/>
    </location>
</feature>
<dbReference type="Gene3D" id="3.90.10.10">
    <property type="entry name" value="Cytochrome C3"/>
    <property type="match status" value="2"/>
</dbReference>
<keyword evidence="11" id="KW-1185">Reference proteome</keyword>
<evidence type="ECO:0000256" key="1">
    <source>
        <dbReference type="ARBA" id="ARBA00001926"/>
    </source>
</evidence>
<accession>B8IHH6</accession>
<name>B8IHH6_METNO</name>
<keyword evidence="7" id="KW-0408">Iron</keyword>
<dbReference type="InterPro" id="IPR036280">
    <property type="entry name" value="Multihaem_cyt_sf"/>
</dbReference>
<keyword evidence="8" id="KW-0812">Transmembrane</keyword>
<evidence type="ECO:0000256" key="5">
    <source>
        <dbReference type="ARBA" id="ARBA00022723"/>
    </source>
</evidence>
<dbReference type="eggNOG" id="COG3880">
    <property type="taxonomic scope" value="Bacteria"/>
</dbReference>
<dbReference type="Proteomes" id="UP000008207">
    <property type="component" value="Chromosome"/>
</dbReference>
<dbReference type="Pfam" id="PF14537">
    <property type="entry name" value="Cytochrom_c3_2"/>
    <property type="match status" value="1"/>
</dbReference>
<keyword evidence="8" id="KW-0472">Membrane</keyword>
<evidence type="ECO:0000256" key="8">
    <source>
        <dbReference type="SAM" id="Phobius"/>
    </source>
</evidence>
<keyword evidence="5" id="KW-0479">Metal-binding</keyword>
<keyword evidence="8" id="KW-1133">Transmembrane helix</keyword>
<proteinExistence type="predicted"/>
<comment type="subcellular location">
    <subcellularLocation>
        <location evidence="2">Cell envelope</location>
    </subcellularLocation>
</comment>
<keyword evidence="4" id="KW-0349">Heme</keyword>
<evidence type="ECO:0000313" key="10">
    <source>
        <dbReference type="EMBL" id="ACL61639.1"/>
    </source>
</evidence>
<dbReference type="SUPFAM" id="SSF48695">
    <property type="entry name" value="Multiheme cytochromes"/>
    <property type="match status" value="1"/>
</dbReference>
<evidence type="ECO:0000259" key="9">
    <source>
        <dbReference type="Pfam" id="PF14537"/>
    </source>
</evidence>
<organism evidence="10 11">
    <name type="scientific">Methylobacterium nodulans (strain LMG 21967 / CNCM I-2342 / ORS 2060)</name>
    <dbReference type="NCBI Taxonomy" id="460265"/>
    <lineage>
        <taxon>Bacteria</taxon>
        <taxon>Pseudomonadati</taxon>
        <taxon>Pseudomonadota</taxon>
        <taxon>Alphaproteobacteria</taxon>
        <taxon>Hyphomicrobiales</taxon>
        <taxon>Methylobacteriaceae</taxon>
        <taxon>Methylobacterium</taxon>
    </lineage>
</organism>
<gene>
    <name evidence="10" type="ordered locus">Mnod_6894</name>
</gene>
<dbReference type="KEGG" id="mno:Mnod_6894"/>
<dbReference type="PANTHER" id="PTHR39425:SF1">
    <property type="entry name" value="CYTOCHROME C7-LIKE DOMAIN-CONTAINING PROTEIN"/>
    <property type="match status" value="1"/>
</dbReference>
<protein>
    <submittedName>
        <fullName evidence="10">Chaperone protein HtpG</fullName>
    </submittedName>
</protein>
<dbReference type="HOGENOM" id="CLU_077373_0_0_5"/>
<dbReference type="CDD" id="cd08168">
    <property type="entry name" value="Cytochrom_C3"/>
    <property type="match status" value="1"/>
</dbReference>
<keyword evidence="3" id="KW-0813">Transport</keyword>
<comment type="cofactor">
    <cofactor evidence="1">
        <name>heme c</name>
        <dbReference type="ChEBI" id="CHEBI:61717"/>
    </cofactor>
</comment>
<reference evidence="10 11" key="1">
    <citation type="submission" date="2009-01" db="EMBL/GenBank/DDBJ databases">
        <title>Complete sequence of chromosome of Methylobacterium nodulans ORS 2060.</title>
        <authorList>
            <consortium name="US DOE Joint Genome Institute"/>
            <person name="Lucas S."/>
            <person name="Copeland A."/>
            <person name="Lapidus A."/>
            <person name="Glavina del Rio T."/>
            <person name="Dalin E."/>
            <person name="Tice H."/>
            <person name="Bruce D."/>
            <person name="Goodwin L."/>
            <person name="Pitluck S."/>
            <person name="Sims D."/>
            <person name="Brettin T."/>
            <person name="Detter J.C."/>
            <person name="Han C."/>
            <person name="Larimer F."/>
            <person name="Land M."/>
            <person name="Hauser L."/>
            <person name="Kyrpides N."/>
            <person name="Ivanova N."/>
            <person name="Marx C.J."/>
            <person name="Richardson P."/>
        </authorList>
    </citation>
    <scope>NUCLEOTIDE SEQUENCE [LARGE SCALE GENOMIC DNA]</scope>
    <source>
        <strain evidence="11">LMG 21967 / CNCM I-2342 / ORS 2060</strain>
    </source>
</reference>
<evidence type="ECO:0000313" key="11">
    <source>
        <dbReference type="Proteomes" id="UP000008207"/>
    </source>
</evidence>
<dbReference type="AlphaFoldDB" id="B8IHH6"/>